<dbReference type="SUPFAM" id="SSF46565">
    <property type="entry name" value="Chaperone J-domain"/>
    <property type="match status" value="1"/>
</dbReference>
<dbReference type="InterPro" id="IPR052573">
    <property type="entry name" value="DnaJ_C_subfamily_28"/>
</dbReference>
<gene>
    <name evidence="1" type="ORF">CGI_10007359</name>
</gene>
<evidence type="ECO:0000313" key="1">
    <source>
        <dbReference type="EMBL" id="EKC23614.1"/>
    </source>
</evidence>
<dbReference type="InterPro" id="IPR018961">
    <property type="entry name" value="DnaJ_homolog_subfam-C_membr-28"/>
</dbReference>
<dbReference type="PRINTS" id="PR00625">
    <property type="entry name" value="JDOMAIN"/>
</dbReference>
<proteinExistence type="predicted"/>
<dbReference type="InterPro" id="IPR036869">
    <property type="entry name" value="J_dom_sf"/>
</dbReference>
<dbReference type="InterPro" id="IPR001623">
    <property type="entry name" value="DnaJ_domain"/>
</dbReference>
<dbReference type="SMART" id="SM00271">
    <property type="entry name" value="DnaJ"/>
    <property type="match status" value="1"/>
</dbReference>
<accession>K1PX41</accession>
<dbReference type="Pfam" id="PF09350">
    <property type="entry name" value="DJC28_CD"/>
    <property type="match status" value="1"/>
</dbReference>
<dbReference type="EMBL" id="JH816154">
    <property type="protein sequence ID" value="EKC23614.1"/>
    <property type="molecule type" value="Genomic_DNA"/>
</dbReference>
<protein>
    <submittedName>
        <fullName evidence="1">DnaJ-like protein subfamily C member 28</fullName>
    </submittedName>
</protein>
<sequence>MIYNSKYVLILCIFIHVDISKLWNLVKASSHAMIRRTHQTFRFSQNPFWLLSLRHIGYQLRGNIRDSYSLLNVTNDSSDDEVREAYLRLAKIYHPDSGTSSADPRKFNQVREAYMTIKNHRSSSSGIQGDEQQMDSDLDFDIQHTVPQHRQYLNYDGVGFGTPLQRQKQYAQHRVRKASEDMFELKKAKWTKPSESALMNKTKAKARRNKISNTIDRVVEDLIQESMQRGDFDNLAGYGKPIDYKDRNPLLDATTYKINKMLKDEGFAPDWIMLEKDIRDALMEARSHLARVIEKIGSPPFSSPVQDRAWNFEYERFEAKISLVNDSVKKFNLIVPVLKKQLIPYSAERELNRVLENHKEYLAGPLSRDLTPDPDLVFVGDSLSGQVPQSSSLDNVILWGEVWKQIKSLFSWRKTQEQS</sequence>
<dbReference type="PANTHER" id="PTHR39158:SF1">
    <property type="entry name" value="DNAJ HOMOLOG SUBFAMILY C MEMBER 28"/>
    <property type="match status" value="1"/>
</dbReference>
<dbReference type="InParanoid" id="K1PX41"/>
<name>K1PX41_MAGGI</name>
<dbReference type="CDD" id="cd06257">
    <property type="entry name" value="DnaJ"/>
    <property type="match status" value="1"/>
</dbReference>
<dbReference type="Gene3D" id="1.10.287.110">
    <property type="entry name" value="DnaJ domain"/>
    <property type="match status" value="1"/>
</dbReference>
<reference evidence="1" key="1">
    <citation type="journal article" date="2012" name="Nature">
        <title>The oyster genome reveals stress adaptation and complexity of shell formation.</title>
        <authorList>
            <person name="Zhang G."/>
            <person name="Fang X."/>
            <person name="Guo X."/>
            <person name="Li L."/>
            <person name="Luo R."/>
            <person name="Xu F."/>
            <person name="Yang P."/>
            <person name="Zhang L."/>
            <person name="Wang X."/>
            <person name="Qi H."/>
            <person name="Xiong Z."/>
            <person name="Que H."/>
            <person name="Xie Y."/>
            <person name="Holland P.W."/>
            <person name="Paps J."/>
            <person name="Zhu Y."/>
            <person name="Wu F."/>
            <person name="Chen Y."/>
            <person name="Wang J."/>
            <person name="Peng C."/>
            <person name="Meng J."/>
            <person name="Yang L."/>
            <person name="Liu J."/>
            <person name="Wen B."/>
            <person name="Zhang N."/>
            <person name="Huang Z."/>
            <person name="Zhu Q."/>
            <person name="Feng Y."/>
            <person name="Mount A."/>
            <person name="Hedgecock D."/>
            <person name="Xu Z."/>
            <person name="Liu Y."/>
            <person name="Domazet-Loso T."/>
            <person name="Du Y."/>
            <person name="Sun X."/>
            <person name="Zhang S."/>
            <person name="Liu B."/>
            <person name="Cheng P."/>
            <person name="Jiang X."/>
            <person name="Li J."/>
            <person name="Fan D."/>
            <person name="Wang W."/>
            <person name="Fu W."/>
            <person name="Wang T."/>
            <person name="Wang B."/>
            <person name="Zhang J."/>
            <person name="Peng Z."/>
            <person name="Li Y."/>
            <person name="Li N."/>
            <person name="Wang J."/>
            <person name="Chen M."/>
            <person name="He Y."/>
            <person name="Tan F."/>
            <person name="Song X."/>
            <person name="Zheng Q."/>
            <person name="Huang R."/>
            <person name="Yang H."/>
            <person name="Du X."/>
            <person name="Chen L."/>
            <person name="Yang M."/>
            <person name="Gaffney P.M."/>
            <person name="Wang S."/>
            <person name="Luo L."/>
            <person name="She Z."/>
            <person name="Ming Y."/>
            <person name="Huang W."/>
            <person name="Zhang S."/>
            <person name="Huang B."/>
            <person name="Zhang Y."/>
            <person name="Qu T."/>
            <person name="Ni P."/>
            <person name="Miao G."/>
            <person name="Wang J."/>
            <person name="Wang Q."/>
            <person name="Steinberg C.E."/>
            <person name="Wang H."/>
            <person name="Li N."/>
            <person name="Qian L."/>
            <person name="Zhang G."/>
            <person name="Li Y."/>
            <person name="Yang H."/>
            <person name="Liu X."/>
            <person name="Wang J."/>
            <person name="Yin Y."/>
            <person name="Wang J."/>
        </authorList>
    </citation>
    <scope>NUCLEOTIDE SEQUENCE [LARGE SCALE GENOMIC DNA]</scope>
    <source>
        <strain evidence="1">05x7-T-G4-1.051#20</strain>
    </source>
</reference>
<dbReference type="PANTHER" id="PTHR39158">
    <property type="entry name" value="OS08G0560600 PROTEIN"/>
    <property type="match status" value="1"/>
</dbReference>
<organism evidence="1">
    <name type="scientific">Magallana gigas</name>
    <name type="common">Pacific oyster</name>
    <name type="synonym">Crassostrea gigas</name>
    <dbReference type="NCBI Taxonomy" id="29159"/>
    <lineage>
        <taxon>Eukaryota</taxon>
        <taxon>Metazoa</taxon>
        <taxon>Spiralia</taxon>
        <taxon>Lophotrochozoa</taxon>
        <taxon>Mollusca</taxon>
        <taxon>Bivalvia</taxon>
        <taxon>Autobranchia</taxon>
        <taxon>Pteriomorphia</taxon>
        <taxon>Ostreida</taxon>
        <taxon>Ostreoidea</taxon>
        <taxon>Ostreidae</taxon>
        <taxon>Magallana</taxon>
    </lineage>
</organism>
<dbReference type="HOGENOM" id="CLU_040968_1_0_1"/>
<dbReference type="Pfam" id="PF00226">
    <property type="entry name" value="DnaJ"/>
    <property type="match status" value="1"/>
</dbReference>
<dbReference type="FunCoup" id="K1PX41">
    <property type="interactions" value="15"/>
</dbReference>
<dbReference type="AlphaFoldDB" id="K1PX41"/>
<dbReference type="PROSITE" id="PS50076">
    <property type="entry name" value="DNAJ_2"/>
    <property type="match status" value="1"/>
</dbReference>